<dbReference type="Proteomes" id="UP000230605">
    <property type="component" value="Chromosome 1"/>
</dbReference>
<protein>
    <submittedName>
        <fullName evidence="1">Uncharacterized protein</fullName>
    </submittedName>
</protein>
<name>A0A2G5ICA7_CERBT</name>
<accession>A0A2G5ICA7</accession>
<comment type="caution">
    <text evidence="1">The sequence shown here is derived from an EMBL/GenBank/DDBJ whole genome shotgun (WGS) entry which is preliminary data.</text>
</comment>
<gene>
    <name evidence="1" type="ORF">CB0940_00133</name>
</gene>
<dbReference type="AlphaFoldDB" id="A0A2G5ICA7"/>
<sequence>MTTTVVLPIHQGVRNGLALAGRVPLTNAASKLKHNDVVRETCETDREAVGGAVRIEAGGSVMHVAVAFPNAQRLVRVRAGQDVVKNGPAARHHDGRDVFVLGTTPSVTGVCGDVRLLVQMEPDLFLVPHLCTCISALVFNQSTAYPNTKRLGTTPFFRWKTGRTAANTCCNHLQHPNCNNPPTTLLYLPKQTEKRKPTSEH</sequence>
<dbReference type="EMBL" id="LKMD01000100">
    <property type="protein sequence ID" value="PIB02380.1"/>
    <property type="molecule type" value="Genomic_DNA"/>
</dbReference>
<evidence type="ECO:0000313" key="2">
    <source>
        <dbReference type="Proteomes" id="UP000230605"/>
    </source>
</evidence>
<evidence type="ECO:0000313" key="1">
    <source>
        <dbReference type="EMBL" id="PIB02380.1"/>
    </source>
</evidence>
<organism evidence="1 2">
    <name type="scientific">Cercospora beticola</name>
    <name type="common">Sugarbeet leaf spot fungus</name>
    <dbReference type="NCBI Taxonomy" id="122368"/>
    <lineage>
        <taxon>Eukaryota</taxon>
        <taxon>Fungi</taxon>
        <taxon>Dikarya</taxon>
        <taxon>Ascomycota</taxon>
        <taxon>Pezizomycotina</taxon>
        <taxon>Dothideomycetes</taxon>
        <taxon>Dothideomycetidae</taxon>
        <taxon>Mycosphaerellales</taxon>
        <taxon>Mycosphaerellaceae</taxon>
        <taxon>Cercospora</taxon>
    </lineage>
</organism>
<reference evidence="1 2" key="1">
    <citation type="submission" date="2015-10" db="EMBL/GenBank/DDBJ databases">
        <title>The cercosporin biosynthetic gene cluster was horizontally transferred to several fungal lineages and shown to be expanded in Cercospora beticola based on microsynteny with recipient genomes.</title>
        <authorList>
            <person name="De Jonge R."/>
            <person name="Ebert M.K."/>
            <person name="Suttle J.C."/>
            <person name="Jurick Ii W.M."/>
            <person name="Secor G.A."/>
            <person name="Thomma B.P."/>
            <person name="Van De Peer Y."/>
            <person name="Bolton M.D."/>
        </authorList>
    </citation>
    <scope>NUCLEOTIDE SEQUENCE [LARGE SCALE GENOMIC DNA]</scope>
    <source>
        <strain evidence="1 2">09-40</strain>
    </source>
</reference>
<proteinExistence type="predicted"/>